<accession>A0A225X4W9</accession>
<keyword evidence="1" id="KW-0238">DNA-binding</keyword>
<dbReference type="OrthoDB" id="1751331at2759"/>
<evidence type="ECO:0000313" key="5">
    <source>
        <dbReference type="Proteomes" id="UP000198211"/>
    </source>
</evidence>
<reference evidence="5" key="1">
    <citation type="submission" date="2017-03" db="EMBL/GenBank/DDBJ databases">
        <title>Phytopthora megakarya and P. palmivora, two closely related causual agents of cacao black pod achieved similar genome size and gene model numbers by different mechanisms.</title>
        <authorList>
            <person name="Ali S."/>
            <person name="Shao J."/>
            <person name="Larry D.J."/>
            <person name="Kronmiller B."/>
            <person name="Shen D."/>
            <person name="Strem M.D."/>
            <person name="Melnick R.L."/>
            <person name="Guiltinan M.J."/>
            <person name="Tyler B.M."/>
            <person name="Meinhardt L.W."/>
            <person name="Bailey B.A."/>
        </authorList>
    </citation>
    <scope>NUCLEOTIDE SEQUENCE [LARGE SCALE GENOMIC DNA]</scope>
    <source>
        <strain evidence="5">zdho120</strain>
    </source>
</reference>
<name>A0A225X4W9_9STRA</name>
<organism evidence="4 5">
    <name type="scientific">Phytophthora megakarya</name>
    <dbReference type="NCBI Taxonomy" id="4795"/>
    <lineage>
        <taxon>Eukaryota</taxon>
        <taxon>Sar</taxon>
        <taxon>Stramenopiles</taxon>
        <taxon>Oomycota</taxon>
        <taxon>Peronosporomycetes</taxon>
        <taxon>Peronosporales</taxon>
        <taxon>Peronosporaceae</taxon>
        <taxon>Phytophthora</taxon>
    </lineage>
</organism>
<protein>
    <submittedName>
        <fullName evidence="4">DAN Replication protein</fullName>
    </submittedName>
</protein>
<dbReference type="InterPro" id="IPR012340">
    <property type="entry name" value="NA-bd_OB-fold"/>
</dbReference>
<dbReference type="GO" id="GO:0003677">
    <property type="term" value="F:DNA binding"/>
    <property type="evidence" value="ECO:0007669"/>
    <property type="project" value="UniProtKB-KW"/>
</dbReference>
<evidence type="ECO:0000256" key="2">
    <source>
        <dbReference type="SAM" id="MobiDB-lite"/>
    </source>
</evidence>
<evidence type="ECO:0000256" key="1">
    <source>
        <dbReference type="ARBA" id="ARBA00023125"/>
    </source>
</evidence>
<dbReference type="Proteomes" id="UP000198211">
    <property type="component" value="Unassembled WGS sequence"/>
</dbReference>
<evidence type="ECO:0000259" key="3">
    <source>
        <dbReference type="Pfam" id="PF16900"/>
    </source>
</evidence>
<dbReference type="EMBL" id="NBNE01000020">
    <property type="protein sequence ID" value="OWZ24279.1"/>
    <property type="molecule type" value="Genomic_DNA"/>
</dbReference>
<feature type="compositionally biased region" description="Basic and acidic residues" evidence="2">
    <location>
        <begin position="48"/>
        <end position="59"/>
    </location>
</feature>
<dbReference type="SUPFAM" id="SSF50249">
    <property type="entry name" value="Nucleic acid-binding proteins"/>
    <property type="match status" value="2"/>
</dbReference>
<dbReference type="Pfam" id="PF16900">
    <property type="entry name" value="REPA_OB_2"/>
    <property type="match status" value="1"/>
</dbReference>
<feature type="region of interest" description="Disordered" evidence="2">
    <location>
        <begin position="1"/>
        <end position="21"/>
    </location>
</feature>
<dbReference type="Gene3D" id="2.40.50.140">
    <property type="entry name" value="Nucleic acid-binding proteins"/>
    <property type="match status" value="2"/>
</dbReference>
<sequence length="347" mass="37627">METPNVVTNVPRDKPSLLKAGKGANFKDLGTKSTSGLIEQVEEYVTEETKSGCRKRANDSDEEQDEDATIDVRAAEGLLGLPGYVDKKLPRLGQDKIQEKVSGVSDNANSPGAPDTCYFVKDLVPDMKASWNFVGRVFSKTPVVKYKRWHKSGKLFSIWITGKATCLAGGVDEFYDTVTPGTICSFSGGRIKHVNRAFVPHGCAVEFSFGEGANIHEVDQETESFSEPSFVTATVASLLSDVGPRKTIKTRSGKDTDRREFILVDDTDTEVLCTSWGQMARDIEPAAQGTVLLLQDGKISDYMGTRSVNIGAGASLHFGTALTRSCELTVWLTGISPDHEFGSINGV</sequence>
<keyword evidence="5" id="KW-1185">Reference proteome</keyword>
<comment type="caution">
    <text evidence="4">The sequence shown here is derived from an EMBL/GenBank/DDBJ whole genome shotgun (WGS) entry which is preliminary data.</text>
</comment>
<feature type="domain" description="Replication protein A OB" evidence="3">
    <location>
        <begin position="235"/>
        <end position="315"/>
    </location>
</feature>
<proteinExistence type="predicted"/>
<dbReference type="STRING" id="4795.A0A225X4W9"/>
<gene>
    <name evidence="4" type="ORF">PHMEG_000696</name>
</gene>
<evidence type="ECO:0000313" key="4">
    <source>
        <dbReference type="EMBL" id="OWZ24279.1"/>
    </source>
</evidence>
<dbReference type="AlphaFoldDB" id="A0A225X4W9"/>
<feature type="region of interest" description="Disordered" evidence="2">
    <location>
        <begin position="48"/>
        <end position="67"/>
    </location>
</feature>
<dbReference type="InterPro" id="IPR031657">
    <property type="entry name" value="REPA_OB_2"/>
</dbReference>